<dbReference type="GO" id="GO:0020037">
    <property type="term" value="F:heme binding"/>
    <property type="evidence" value="ECO:0007669"/>
    <property type="project" value="InterPro"/>
</dbReference>
<dbReference type="GO" id="GO:0005506">
    <property type="term" value="F:iron ion binding"/>
    <property type="evidence" value="ECO:0007669"/>
    <property type="project" value="InterPro"/>
</dbReference>
<organism evidence="3 4">
    <name type="scientific">Eumeta variegata</name>
    <name type="common">Bagworm moth</name>
    <name type="synonym">Eumeta japonica</name>
    <dbReference type="NCBI Taxonomy" id="151549"/>
    <lineage>
        <taxon>Eukaryota</taxon>
        <taxon>Metazoa</taxon>
        <taxon>Ecdysozoa</taxon>
        <taxon>Arthropoda</taxon>
        <taxon>Hexapoda</taxon>
        <taxon>Insecta</taxon>
        <taxon>Pterygota</taxon>
        <taxon>Neoptera</taxon>
        <taxon>Endopterygota</taxon>
        <taxon>Lepidoptera</taxon>
        <taxon>Glossata</taxon>
        <taxon>Ditrysia</taxon>
        <taxon>Tineoidea</taxon>
        <taxon>Psychidae</taxon>
        <taxon>Oiketicinae</taxon>
        <taxon>Eumeta</taxon>
    </lineage>
</organism>
<keyword evidence="2" id="KW-0560">Oxidoreductase</keyword>
<dbReference type="SUPFAM" id="SSF48264">
    <property type="entry name" value="Cytochrome P450"/>
    <property type="match status" value="1"/>
</dbReference>
<sequence length="89" mass="10213">MDEKYFEDPEKFIPERFSRDRIKDIKKYVYMPSEKDLVHVSSLAGLAALLYKFSVEPAPSSLRHPVSDPTSIITQNIKGGLPLYIKERA</sequence>
<dbReference type="Pfam" id="PF00067">
    <property type="entry name" value="p450"/>
    <property type="match status" value="1"/>
</dbReference>
<dbReference type="AlphaFoldDB" id="A0A4C1XBX5"/>
<keyword evidence="4" id="KW-1185">Reference proteome</keyword>
<gene>
    <name evidence="3" type="ORF">EVAR_89005_1</name>
</gene>
<dbReference type="InterPro" id="IPR001128">
    <property type="entry name" value="Cyt_P450"/>
</dbReference>
<keyword evidence="2" id="KW-0503">Monooxygenase</keyword>
<protein>
    <submittedName>
        <fullName evidence="3">Uncharacterized protein</fullName>
    </submittedName>
</protein>
<dbReference type="GO" id="GO:0004497">
    <property type="term" value="F:monooxygenase activity"/>
    <property type="evidence" value="ECO:0007669"/>
    <property type="project" value="UniProtKB-KW"/>
</dbReference>
<proteinExistence type="inferred from homology"/>
<reference evidence="3 4" key="1">
    <citation type="journal article" date="2019" name="Commun. Biol.">
        <title>The bagworm genome reveals a unique fibroin gene that provides high tensile strength.</title>
        <authorList>
            <person name="Kono N."/>
            <person name="Nakamura H."/>
            <person name="Ohtoshi R."/>
            <person name="Tomita M."/>
            <person name="Numata K."/>
            <person name="Arakawa K."/>
        </authorList>
    </citation>
    <scope>NUCLEOTIDE SEQUENCE [LARGE SCALE GENOMIC DNA]</scope>
</reference>
<evidence type="ECO:0000256" key="1">
    <source>
        <dbReference type="ARBA" id="ARBA00010617"/>
    </source>
</evidence>
<dbReference type="Proteomes" id="UP000299102">
    <property type="component" value="Unassembled WGS sequence"/>
</dbReference>
<dbReference type="Gene3D" id="1.10.630.10">
    <property type="entry name" value="Cytochrome P450"/>
    <property type="match status" value="1"/>
</dbReference>
<evidence type="ECO:0000313" key="4">
    <source>
        <dbReference type="Proteomes" id="UP000299102"/>
    </source>
</evidence>
<comment type="caution">
    <text evidence="3">The sequence shown here is derived from an EMBL/GenBank/DDBJ whole genome shotgun (WGS) entry which is preliminary data.</text>
</comment>
<comment type="similarity">
    <text evidence="1">Belongs to the cytochrome P450 family.</text>
</comment>
<dbReference type="EMBL" id="BGZK01000774">
    <property type="protein sequence ID" value="GBP59934.1"/>
    <property type="molecule type" value="Genomic_DNA"/>
</dbReference>
<evidence type="ECO:0000256" key="2">
    <source>
        <dbReference type="ARBA" id="ARBA00023033"/>
    </source>
</evidence>
<name>A0A4C1XBX5_EUMVA</name>
<evidence type="ECO:0000313" key="3">
    <source>
        <dbReference type="EMBL" id="GBP59934.1"/>
    </source>
</evidence>
<dbReference type="InterPro" id="IPR036396">
    <property type="entry name" value="Cyt_P450_sf"/>
</dbReference>
<dbReference type="GO" id="GO:0016705">
    <property type="term" value="F:oxidoreductase activity, acting on paired donors, with incorporation or reduction of molecular oxygen"/>
    <property type="evidence" value="ECO:0007669"/>
    <property type="project" value="InterPro"/>
</dbReference>
<dbReference type="OrthoDB" id="2789670at2759"/>
<accession>A0A4C1XBX5</accession>